<evidence type="ECO:0000256" key="1">
    <source>
        <dbReference type="SAM" id="SignalP"/>
    </source>
</evidence>
<name>A0ABP8HEM2_9SPHI</name>
<dbReference type="InterPro" id="IPR039437">
    <property type="entry name" value="FrzH/put_lumazine-bd"/>
</dbReference>
<gene>
    <name evidence="2" type="ORF">GCM10023149_48000</name>
</gene>
<comment type="caution">
    <text evidence="2">The sequence shown here is derived from an EMBL/GenBank/DDBJ whole genome shotgun (WGS) entry which is preliminary data.</text>
</comment>
<dbReference type="Gene3D" id="3.10.450.50">
    <property type="match status" value="1"/>
</dbReference>
<proteinExistence type="predicted"/>
<dbReference type="Pfam" id="PF12893">
    <property type="entry name" value="Lumazine_bd_2"/>
    <property type="match status" value="1"/>
</dbReference>
<organism evidence="2 3">
    <name type="scientific">Mucilaginibacter gynuensis</name>
    <dbReference type="NCBI Taxonomy" id="1302236"/>
    <lineage>
        <taxon>Bacteria</taxon>
        <taxon>Pseudomonadati</taxon>
        <taxon>Bacteroidota</taxon>
        <taxon>Sphingobacteriia</taxon>
        <taxon>Sphingobacteriales</taxon>
        <taxon>Sphingobacteriaceae</taxon>
        <taxon>Mucilaginibacter</taxon>
    </lineage>
</organism>
<evidence type="ECO:0000313" key="2">
    <source>
        <dbReference type="EMBL" id="GAA4338161.1"/>
    </source>
</evidence>
<evidence type="ECO:0008006" key="4">
    <source>
        <dbReference type="Google" id="ProtNLM"/>
    </source>
</evidence>
<accession>A0ABP8HEM2</accession>
<dbReference type="InterPro" id="IPR032710">
    <property type="entry name" value="NTF2-like_dom_sf"/>
</dbReference>
<keyword evidence="3" id="KW-1185">Reference proteome</keyword>
<protein>
    <recommendedName>
        <fullName evidence="4">Lumazine-binding protein</fullName>
    </recommendedName>
</protein>
<dbReference type="RefSeq" id="WP_345213748.1">
    <property type="nucleotide sequence ID" value="NZ_BAABFT010000020.1"/>
</dbReference>
<evidence type="ECO:0000313" key="3">
    <source>
        <dbReference type="Proteomes" id="UP001500582"/>
    </source>
</evidence>
<feature type="chain" id="PRO_5047245086" description="Lumazine-binding protein" evidence="1">
    <location>
        <begin position="22"/>
        <end position="160"/>
    </location>
</feature>
<dbReference type="Proteomes" id="UP001500582">
    <property type="component" value="Unassembled WGS sequence"/>
</dbReference>
<dbReference type="EMBL" id="BAABFT010000020">
    <property type="protein sequence ID" value="GAA4338161.1"/>
    <property type="molecule type" value="Genomic_DNA"/>
</dbReference>
<dbReference type="SUPFAM" id="SSF54427">
    <property type="entry name" value="NTF2-like"/>
    <property type="match status" value="1"/>
</dbReference>
<reference evidence="3" key="1">
    <citation type="journal article" date="2019" name="Int. J. Syst. Evol. Microbiol.">
        <title>The Global Catalogue of Microorganisms (GCM) 10K type strain sequencing project: providing services to taxonomists for standard genome sequencing and annotation.</title>
        <authorList>
            <consortium name="The Broad Institute Genomics Platform"/>
            <consortium name="The Broad Institute Genome Sequencing Center for Infectious Disease"/>
            <person name="Wu L."/>
            <person name="Ma J."/>
        </authorList>
    </citation>
    <scope>NUCLEOTIDE SEQUENCE [LARGE SCALE GENOMIC DNA]</scope>
    <source>
        <strain evidence="3">JCM 17705</strain>
    </source>
</reference>
<feature type="signal peptide" evidence="1">
    <location>
        <begin position="1"/>
        <end position="21"/>
    </location>
</feature>
<keyword evidence="1" id="KW-0732">Signal</keyword>
<sequence length="160" mass="17959">MKSKFTLFCVICLLATATVFGFDGPGAPNSVAYNNIVKQFIDCHMTADSKKLDRILSDDATFKIPRGEKTYIQSKQNLIKQMKAEAGTQQNCESNYEILAESDAVVLARVHFVYGNTCQCNYLTIQKNADNEWKITQVYKFFKESKGDEATMPVTASTKQ</sequence>